<evidence type="ECO:0000313" key="1">
    <source>
        <dbReference type="EMBL" id="KIY20848.1"/>
    </source>
</evidence>
<keyword evidence="2" id="KW-1185">Reference proteome</keyword>
<feature type="non-terminal residue" evidence="1">
    <location>
        <position position="1"/>
    </location>
</feature>
<dbReference type="Proteomes" id="UP000032512">
    <property type="component" value="Unassembled WGS sequence"/>
</dbReference>
<name>A0A0D6Z8E7_9BACI</name>
<proteinExistence type="predicted"/>
<comment type="caution">
    <text evidence="1">The sequence shown here is derived from an EMBL/GenBank/DDBJ whole genome shotgun (WGS) entry which is preliminary data.</text>
</comment>
<reference evidence="1 2" key="1">
    <citation type="submission" date="2015-01" db="EMBL/GenBank/DDBJ databases">
        <title>Draft genome sequences of the supercritical CO2 tolerant bacteria Bacillus subterraneus MITOT1 and Bacillus cereus MIT0214.</title>
        <authorList>
            <person name="Peet K.C."/>
            <person name="Thompson J.R."/>
        </authorList>
    </citation>
    <scope>NUCLEOTIDE SEQUENCE [LARGE SCALE GENOMIC DNA]</scope>
    <source>
        <strain evidence="1 2">MITOT1</strain>
    </source>
</reference>
<dbReference type="EMBL" id="JXIQ01000176">
    <property type="protein sequence ID" value="KIY20848.1"/>
    <property type="molecule type" value="Genomic_DNA"/>
</dbReference>
<dbReference type="AlphaFoldDB" id="A0A0D6Z8E7"/>
<accession>A0A0D6Z8E7</accession>
<organism evidence="1 2">
    <name type="scientific">Mesobacillus subterraneus</name>
    <dbReference type="NCBI Taxonomy" id="285983"/>
    <lineage>
        <taxon>Bacteria</taxon>
        <taxon>Bacillati</taxon>
        <taxon>Bacillota</taxon>
        <taxon>Bacilli</taxon>
        <taxon>Bacillales</taxon>
        <taxon>Bacillaceae</taxon>
        <taxon>Mesobacillus</taxon>
    </lineage>
</organism>
<protein>
    <submittedName>
        <fullName evidence="1">Uncharacterized protein</fullName>
    </submittedName>
</protein>
<sequence>GLGFLSVGSNKKNIWDSCRESGGTRFLSLRPFSSYSVISHECSFRKQGVGGIGLLKLAF</sequence>
<evidence type="ECO:0000313" key="2">
    <source>
        <dbReference type="Proteomes" id="UP000032512"/>
    </source>
</evidence>
<gene>
    <name evidence="1" type="ORF">UB32_16965</name>
</gene>